<dbReference type="Proteomes" id="UP000255177">
    <property type="component" value="Unassembled WGS sequence"/>
</dbReference>
<sequence>MLSGIAPDFVRKVSARRSGCVESRLVRQPGRNDHFTTRKVERDSDRSSSVFALPDRRSAIFRTNPNHVAFRNGSIHRSGRWPGAPGSAQIRCRSGIQLPISQGTRNDHAAGHFLLDLLLGPPDKHQPLASAAPLRRATRCIRVRPTLTQSAKPLTEGRCGIDIADGGLNIAPSHVGHQISRRPLISARPSCKSTPQGMTGIALTCQPTTQHHLP</sequence>
<organism evidence="1 2">
    <name type="scientific">Pseudomonas wadenswilerensis</name>
    <dbReference type="NCBI Taxonomy" id="1785161"/>
    <lineage>
        <taxon>Bacteria</taxon>
        <taxon>Pseudomonadati</taxon>
        <taxon>Pseudomonadota</taxon>
        <taxon>Gammaproteobacteria</taxon>
        <taxon>Pseudomonadales</taxon>
        <taxon>Pseudomonadaceae</taxon>
        <taxon>Pseudomonas</taxon>
    </lineage>
</organism>
<reference evidence="2" key="1">
    <citation type="submission" date="2018-07" db="EMBL/GenBank/DDBJ databases">
        <authorList>
            <person name="Blom J."/>
        </authorList>
    </citation>
    <scope>NUCLEOTIDE SEQUENCE [LARGE SCALE GENOMIC DNA]</scope>
    <source>
        <strain evidence="2">CCOS 864</strain>
    </source>
</reference>
<keyword evidence="2" id="KW-1185">Reference proteome</keyword>
<evidence type="ECO:0000313" key="1">
    <source>
        <dbReference type="EMBL" id="SUQ64191.1"/>
    </source>
</evidence>
<name>A0A380T3V6_9PSED</name>
<proteinExistence type="predicted"/>
<dbReference type="EMBL" id="UIDD01000009">
    <property type="protein sequence ID" value="SUQ64191.1"/>
    <property type="molecule type" value="Genomic_DNA"/>
</dbReference>
<protein>
    <submittedName>
        <fullName evidence="1">Uncharacterized protein</fullName>
    </submittedName>
</protein>
<accession>A0A380T3V6</accession>
<gene>
    <name evidence="1" type="ORF">CCOS864_03646</name>
</gene>
<evidence type="ECO:0000313" key="2">
    <source>
        <dbReference type="Proteomes" id="UP000255177"/>
    </source>
</evidence>
<dbReference type="AlphaFoldDB" id="A0A380T3V6"/>